<dbReference type="GO" id="GO:0016787">
    <property type="term" value="F:hydrolase activity"/>
    <property type="evidence" value="ECO:0007669"/>
    <property type="project" value="InterPro"/>
</dbReference>
<protein>
    <submittedName>
        <fullName evidence="3">Putative phosphoribosyl transferase</fullName>
    </submittedName>
</protein>
<evidence type="ECO:0000313" key="3">
    <source>
        <dbReference type="EMBL" id="PSL01533.1"/>
    </source>
</evidence>
<dbReference type="Gene3D" id="3.40.50.2020">
    <property type="match status" value="1"/>
</dbReference>
<evidence type="ECO:0000259" key="2">
    <source>
        <dbReference type="Pfam" id="PF01738"/>
    </source>
</evidence>
<organism evidence="3 4">
    <name type="scientific">Haloactinopolyspora alba</name>
    <dbReference type="NCBI Taxonomy" id="648780"/>
    <lineage>
        <taxon>Bacteria</taxon>
        <taxon>Bacillati</taxon>
        <taxon>Actinomycetota</taxon>
        <taxon>Actinomycetes</taxon>
        <taxon>Jiangellales</taxon>
        <taxon>Jiangellaceae</taxon>
        <taxon>Haloactinopolyspora</taxon>
    </lineage>
</organism>
<dbReference type="Proteomes" id="UP000243528">
    <property type="component" value="Unassembled WGS sequence"/>
</dbReference>
<keyword evidence="3" id="KW-0808">Transferase</keyword>
<dbReference type="AlphaFoldDB" id="A0A2P8DWD2"/>
<dbReference type="InterPro" id="IPR000836">
    <property type="entry name" value="PRTase_dom"/>
</dbReference>
<dbReference type="InterPro" id="IPR002925">
    <property type="entry name" value="Dienelactn_hydro"/>
</dbReference>
<dbReference type="SUPFAM" id="SSF53474">
    <property type="entry name" value="alpha/beta-Hydrolases"/>
    <property type="match status" value="1"/>
</dbReference>
<accession>A0A2P8DWD2</accession>
<reference evidence="3 4" key="1">
    <citation type="submission" date="2018-03" db="EMBL/GenBank/DDBJ databases">
        <title>Genomic Encyclopedia of Archaeal and Bacterial Type Strains, Phase II (KMG-II): from individual species to whole genera.</title>
        <authorList>
            <person name="Goeker M."/>
        </authorList>
    </citation>
    <scope>NUCLEOTIDE SEQUENCE [LARGE SCALE GENOMIC DNA]</scope>
    <source>
        <strain evidence="3 4">DSM 45211</strain>
    </source>
</reference>
<dbReference type="Gene3D" id="3.40.50.1820">
    <property type="entry name" value="alpha/beta hydrolase"/>
    <property type="match status" value="1"/>
</dbReference>
<dbReference type="Pfam" id="PF01738">
    <property type="entry name" value="DLH"/>
    <property type="match status" value="1"/>
</dbReference>
<dbReference type="GO" id="GO:0016740">
    <property type="term" value="F:transferase activity"/>
    <property type="evidence" value="ECO:0007669"/>
    <property type="project" value="UniProtKB-KW"/>
</dbReference>
<comment type="caution">
    <text evidence="3">The sequence shown here is derived from an EMBL/GenBank/DDBJ whole genome shotgun (WGS) entry which is preliminary data.</text>
</comment>
<gene>
    <name evidence="3" type="ORF">CLV30_11321</name>
</gene>
<evidence type="ECO:0000313" key="4">
    <source>
        <dbReference type="Proteomes" id="UP000243528"/>
    </source>
</evidence>
<sequence>MTFHDRDDAGRRLAQRLSHERFERPVVLALPRGGVPVAAHVAAALDAPLEVFVARKIGAPGQPEFGIGAIAEGGDDVVATPDADRVGVDENRLRELAVSEREELDRRVETYRGALALPELDDHDVILIDDGLATGITAEAALRSLRQRNPRRLVLAIPVCPPQSARRLARIADDVICIESHRGLGSIGSYYRDFSQISDDQVVELLAGARSRDVAITVTDDESVHGDLTMPAHPTGVVLFAHGSGSSRHSPRNRAVANTLREHGFATVLMDLLTENEAKQDATTRSLRFDIELLAGRLDLATAWLAQDPSTASLPLGYFGASTGAAAALVSAARAGGKVAAVVSRGGRPDLAGEALAEVSAPTLLIVGGLDDVVLTMNRRALEQLGGPGRVEIVEGASHLFEEPGTLDEVGRLAADWFSEHLD</sequence>
<feature type="domain" description="Phosphoribosyltransferase" evidence="1">
    <location>
        <begin position="8"/>
        <end position="179"/>
    </location>
</feature>
<dbReference type="Gene3D" id="3.30.1310.20">
    <property type="entry name" value="PRTase-like"/>
    <property type="match status" value="1"/>
</dbReference>
<dbReference type="InterPro" id="IPR029058">
    <property type="entry name" value="AB_hydrolase_fold"/>
</dbReference>
<name>A0A2P8DWD2_9ACTN</name>
<feature type="domain" description="Dienelactone hydrolase" evidence="2">
    <location>
        <begin position="231"/>
        <end position="405"/>
    </location>
</feature>
<evidence type="ECO:0000259" key="1">
    <source>
        <dbReference type="Pfam" id="PF00156"/>
    </source>
</evidence>
<proteinExistence type="predicted"/>
<dbReference type="SUPFAM" id="SSF53271">
    <property type="entry name" value="PRTase-like"/>
    <property type="match status" value="1"/>
</dbReference>
<dbReference type="EMBL" id="PYGE01000013">
    <property type="protein sequence ID" value="PSL01533.1"/>
    <property type="molecule type" value="Genomic_DNA"/>
</dbReference>
<dbReference type="RefSeq" id="WP_106538401.1">
    <property type="nucleotide sequence ID" value="NZ_PYGE01000013.1"/>
</dbReference>
<dbReference type="OrthoDB" id="9810066at2"/>
<dbReference type="Pfam" id="PF00156">
    <property type="entry name" value="Pribosyltran"/>
    <property type="match status" value="1"/>
</dbReference>
<keyword evidence="4" id="KW-1185">Reference proteome</keyword>
<dbReference type="CDD" id="cd06223">
    <property type="entry name" value="PRTases_typeI"/>
    <property type="match status" value="1"/>
</dbReference>
<dbReference type="InterPro" id="IPR029057">
    <property type="entry name" value="PRTase-like"/>
</dbReference>